<evidence type="ECO:0000313" key="2">
    <source>
        <dbReference type="Proteomes" id="UP000054851"/>
    </source>
</evidence>
<sequence length="276" mass="30178">MKFAVTVVTPPGYAHSAAFHEVAETLHHALRSLGHDSVMTCEGRLDGRRHIVLGSNLLPHCGLTLAPDAILYNLEQVHAGSEWITPALLGLLRRHVVWDYSEANARAFAALGVQVARVVPIGYVPELTRIRFAEPRDIDVLFFGSMCPRRANVIDRMRAAGIDAIAVFGLYGRPRDRLIARAKLLLNVHGRVDGVLEIVRLSYLLANGCAVLSERCANPRDEAPLAHAIAFADYDALPGRAAELLASTAQRERLARDGLAEMQARRAADYLRAALA</sequence>
<dbReference type="STRING" id="1777140.AWB79_06010"/>
<comment type="caution">
    <text evidence="1">The sequence shown here is derived from an EMBL/GenBank/DDBJ whole genome shotgun (WGS) entry which is preliminary data.</text>
</comment>
<dbReference type="EMBL" id="FCOA02000028">
    <property type="protein sequence ID" value="SAK85991.1"/>
    <property type="molecule type" value="Genomic_DNA"/>
</dbReference>
<proteinExistence type="predicted"/>
<protein>
    <recommendedName>
        <fullName evidence="3">Glycosyl transferases group 1</fullName>
    </recommendedName>
</protein>
<dbReference type="Proteomes" id="UP000054851">
    <property type="component" value="Unassembled WGS sequence"/>
</dbReference>
<dbReference type="AlphaFoldDB" id="A0A158CUR7"/>
<dbReference type="OrthoDB" id="9007998at2"/>
<evidence type="ECO:0000313" key="1">
    <source>
        <dbReference type="EMBL" id="SAK85991.1"/>
    </source>
</evidence>
<organism evidence="1 2">
    <name type="scientific">Caballeronia hypogeia</name>
    <dbReference type="NCBI Taxonomy" id="1777140"/>
    <lineage>
        <taxon>Bacteria</taxon>
        <taxon>Pseudomonadati</taxon>
        <taxon>Pseudomonadota</taxon>
        <taxon>Betaproteobacteria</taxon>
        <taxon>Burkholderiales</taxon>
        <taxon>Burkholderiaceae</taxon>
        <taxon>Caballeronia</taxon>
    </lineage>
</organism>
<dbReference type="RefSeq" id="WP_061171050.1">
    <property type="nucleotide sequence ID" value="NZ_FCOA02000028.1"/>
</dbReference>
<evidence type="ECO:0008006" key="3">
    <source>
        <dbReference type="Google" id="ProtNLM"/>
    </source>
</evidence>
<accession>A0A158CUR7</accession>
<reference evidence="1" key="1">
    <citation type="submission" date="2016-01" db="EMBL/GenBank/DDBJ databases">
        <authorList>
            <person name="Peeters C."/>
        </authorList>
    </citation>
    <scope>NUCLEOTIDE SEQUENCE</scope>
    <source>
        <strain evidence="1">LMG 29322</strain>
    </source>
</reference>
<name>A0A158CUR7_9BURK</name>
<gene>
    <name evidence="1" type="ORF">AWB79_06010</name>
</gene>
<keyword evidence="2" id="KW-1185">Reference proteome</keyword>